<gene>
    <name evidence="2" type="ORF">CQ14_30955</name>
</gene>
<dbReference type="SUPFAM" id="SSF52266">
    <property type="entry name" value="SGNH hydrolase"/>
    <property type="match status" value="1"/>
</dbReference>
<comment type="caution">
    <text evidence="2">The sequence shown here is derived from an EMBL/GenBank/DDBJ whole genome shotgun (WGS) entry which is preliminary data.</text>
</comment>
<evidence type="ECO:0000313" key="2">
    <source>
        <dbReference type="EMBL" id="KRR22629.1"/>
    </source>
</evidence>
<name>A0A0R3MX63_9BRAD</name>
<proteinExistence type="predicted"/>
<dbReference type="Gene3D" id="3.40.50.1110">
    <property type="entry name" value="SGNH hydrolase"/>
    <property type="match status" value="1"/>
</dbReference>
<dbReference type="Proteomes" id="UP000051660">
    <property type="component" value="Unassembled WGS sequence"/>
</dbReference>
<evidence type="ECO:0000259" key="1">
    <source>
        <dbReference type="Pfam" id="PF13472"/>
    </source>
</evidence>
<dbReference type="InterPro" id="IPR013830">
    <property type="entry name" value="SGNH_hydro"/>
</dbReference>
<dbReference type="Pfam" id="PF13472">
    <property type="entry name" value="Lipase_GDSL_2"/>
    <property type="match status" value="1"/>
</dbReference>
<reference evidence="2 3" key="1">
    <citation type="submission" date="2014-03" db="EMBL/GenBank/DDBJ databases">
        <title>Bradyrhizobium valentinum sp. nov., isolated from effective nodules of Lupinus mariae-josephae, a lupine endemic of basic-lime soils in Eastern Spain.</title>
        <authorList>
            <person name="Duran D."/>
            <person name="Rey L."/>
            <person name="Navarro A."/>
            <person name="Busquets A."/>
            <person name="Imperial J."/>
            <person name="Ruiz-Argueso T."/>
        </authorList>
    </citation>
    <scope>NUCLEOTIDE SEQUENCE [LARGE SCALE GENOMIC DNA]</scope>
    <source>
        <strain evidence="2 3">CCBAU 23086</strain>
    </source>
</reference>
<protein>
    <recommendedName>
        <fullName evidence="1">SGNH hydrolase-type esterase domain-containing protein</fullName>
    </recommendedName>
</protein>
<dbReference type="AlphaFoldDB" id="A0A0R3MX63"/>
<dbReference type="InterPro" id="IPR036514">
    <property type="entry name" value="SGNH_hydro_sf"/>
</dbReference>
<organism evidence="2 3">
    <name type="scientific">Bradyrhizobium lablabi</name>
    <dbReference type="NCBI Taxonomy" id="722472"/>
    <lineage>
        <taxon>Bacteria</taxon>
        <taxon>Pseudomonadati</taxon>
        <taxon>Pseudomonadota</taxon>
        <taxon>Alphaproteobacteria</taxon>
        <taxon>Hyphomicrobiales</taxon>
        <taxon>Nitrobacteraceae</taxon>
        <taxon>Bradyrhizobium</taxon>
    </lineage>
</organism>
<feature type="domain" description="SGNH hydrolase-type esterase" evidence="1">
    <location>
        <begin position="213"/>
        <end position="374"/>
    </location>
</feature>
<evidence type="ECO:0000313" key="3">
    <source>
        <dbReference type="Proteomes" id="UP000051660"/>
    </source>
</evidence>
<dbReference type="GO" id="GO:0016788">
    <property type="term" value="F:hydrolase activity, acting on ester bonds"/>
    <property type="evidence" value="ECO:0007669"/>
    <property type="project" value="UniProtKB-ARBA"/>
</dbReference>
<accession>A0A0R3MX63</accession>
<dbReference type="EMBL" id="LLYB01000072">
    <property type="protein sequence ID" value="KRR22629.1"/>
    <property type="molecule type" value="Genomic_DNA"/>
</dbReference>
<sequence>MSVDDGAFANKLKISGTNADAVIQLFTGLSDAPHLVRIRPNTAFSNFNTWTFETGNMFSVTGVAPAVTFPLMGTKWMITDASFPGLHTHSVFARPAGANVTPANNDISNQAAQGTGGAIKIRAQCSDIWVFTADTEAYISVDGAAMTQVTLTSLSTFRAWKKITTGLDSTAAHDYLISCGSSTSSVTPPLGIMIGGAGSSYSAIPATKKVIQYGDSITATFGNYAGQTAAIGAIYKVGASRGFIGANCGISGQNAAGLDSSLATIRAYRGIVEDVAIIAIGRNDGGTASAAFKTSVTNVINALLTAGVPKIIVRGQNFGGAPGTPVGGVVNRDQDLIDAVAALANANVVYVSPTTWTTILGVTPNTGAGDGTHPYTNVGTAALAAYEITSYAATGFV</sequence>